<name>A0A699K3J3_TANCI</name>
<comment type="caution">
    <text evidence="1">The sequence shown here is derived from an EMBL/GenBank/DDBJ whole genome shotgun (WGS) entry which is preliminary data.</text>
</comment>
<evidence type="ECO:0008006" key="2">
    <source>
        <dbReference type="Google" id="ProtNLM"/>
    </source>
</evidence>
<proteinExistence type="predicted"/>
<gene>
    <name evidence="1" type="ORF">Tci_639230</name>
</gene>
<organism evidence="1">
    <name type="scientific">Tanacetum cinerariifolium</name>
    <name type="common">Dalmatian daisy</name>
    <name type="synonym">Chrysanthemum cinerariifolium</name>
    <dbReference type="NCBI Taxonomy" id="118510"/>
    <lineage>
        <taxon>Eukaryota</taxon>
        <taxon>Viridiplantae</taxon>
        <taxon>Streptophyta</taxon>
        <taxon>Embryophyta</taxon>
        <taxon>Tracheophyta</taxon>
        <taxon>Spermatophyta</taxon>
        <taxon>Magnoliopsida</taxon>
        <taxon>eudicotyledons</taxon>
        <taxon>Gunneridae</taxon>
        <taxon>Pentapetalae</taxon>
        <taxon>asterids</taxon>
        <taxon>campanulids</taxon>
        <taxon>Asterales</taxon>
        <taxon>Asteraceae</taxon>
        <taxon>Asteroideae</taxon>
        <taxon>Anthemideae</taxon>
        <taxon>Anthemidinae</taxon>
        <taxon>Tanacetum</taxon>
    </lineage>
</organism>
<dbReference type="SUPFAM" id="SSF56219">
    <property type="entry name" value="DNase I-like"/>
    <property type="match status" value="1"/>
</dbReference>
<dbReference type="Gene3D" id="3.60.10.10">
    <property type="entry name" value="Endonuclease/exonuclease/phosphatase"/>
    <property type="match status" value="1"/>
</dbReference>
<protein>
    <recommendedName>
        <fullName evidence="2">RNA-directed DNA polymerase, eukaryota</fullName>
    </recommendedName>
</protein>
<dbReference type="AlphaFoldDB" id="A0A699K3J3"/>
<dbReference type="InterPro" id="IPR036691">
    <property type="entry name" value="Endo/exonu/phosph_ase_sf"/>
</dbReference>
<reference evidence="1" key="1">
    <citation type="journal article" date="2019" name="Sci. Rep.">
        <title>Draft genome of Tanacetum cinerariifolium, the natural source of mosquito coil.</title>
        <authorList>
            <person name="Yamashiro T."/>
            <person name="Shiraishi A."/>
            <person name="Satake H."/>
            <person name="Nakayama K."/>
        </authorList>
    </citation>
    <scope>NUCLEOTIDE SEQUENCE</scope>
</reference>
<sequence>MVEFDSFQSRDKFRTHESINSWFSSLSPWTAHFEVLHRIVWIDVEDIPLRAWSKTTFNKIARKWGELVFMDDSNSANKYSKVYVVRAKEVTGWVPDFREENSDESEDYSDNNSVGKKNCVESKKAYFEAFKSPPGDPFGLEDLTRKLAKKGNKVAHEMNDSNLKFPPGFTPQHSDHYEYEKVEALRESTTPQDLKKENEMVSLDVFVVKNLWGNILFDFATSLARGRLGGTWMANNADLLFISVYSPQELSLKRVLWNYMLETLNRWHGEVIIMGDFNEVRFASERHGSYFYSLNAAEFNMFIANSQLIDIPLGGLILHLHLSDHRPILLKETHVDYGHIPFRLYHSWFLEDDFHCVIEDSCNNDGIYAINSMILLKNKLNFLKQRLKEWSSIKRKNKDYDRKVIQDSLIEIDLRLDKGNSLPDDLTKRANLFRYLKDIDHKDSVDLAQKEKIKWAVEGDENSKFFHGIVNNKRRHLAIKVFNLEDMVSSEEIKRAVWDCGSDKSPGPDGFIFDFLRNFGLFLVVT</sequence>
<dbReference type="EMBL" id="BKCJ010466253">
    <property type="protein sequence ID" value="GFA67258.1"/>
    <property type="molecule type" value="Genomic_DNA"/>
</dbReference>
<accession>A0A699K3J3</accession>
<evidence type="ECO:0000313" key="1">
    <source>
        <dbReference type="EMBL" id="GFA67258.1"/>
    </source>
</evidence>